<keyword evidence="4" id="KW-1185">Reference proteome</keyword>
<name>A0ABV4XNL3_9CYAN</name>
<evidence type="ECO:0000256" key="1">
    <source>
        <dbReference type="SAM" id="Coils"/>
    </source>
</evidence>
<proteinExistence type="predicted"/>
<evidence type="ECO:0000313" key="4">
    <source>
        <dbReference type="Proteomes" id="UP001576784"/>
    </source>
</evidence>
<evidence type="ECO:0000259" key="2">
    <source>
        <dbReference type="Pfam" id="PF01402"/>
    </source>
</evidence>
<sequence length="83" mass="9263">MSKTGKDKAISVRLSQEMLEALDARAVLDEKDRTQVIREAIAQHLGLSLDPVEERIATLEERVDELSRLVAVCLERFTGGNAR</sequence>
<feature type="domain" description="Ribbon-helix-helix protein CopG" evidence="2">
    <location>
        <begin position="8"/>
        <end position="46"/>
    </location>
</feature>
<dbReference type="Proteomes" id="UP001576784">
    <property type="component" value="Unassembled WGS sequence"/>
</dbReference>
<dbReference type="Pfam" id="PF01402">
    <property type="entry name" value="RHH_1"/>
    <property type="match status" value="1"/>
</dbReference>
<protein>
    <submittedName>
        <fullName evidence="3">Ribbon-helix-helix protein, CopG family</fullName>
    </submittedName>
</protein>
<dbReference type="EMBL" id="JBHFNR010000071">
    <property type="protein sequence ID" value="MFB2893291.1"/>
    <property type="molecule type" value="Genomic_DNA"/>
</dbReference>
<keyword evidence="1" id="KW-0175">Coiled coil</keyword>
<feature type="coiled-coil region" evidence="1">
    <location>
        <begin position="49"/>
        <end position="76"/>
    </location>
</feature>
<comment type="caution">
    <text evidence="3">The sequence shown here is derived from an EMBL/GenBank/DDBJ whole genome shotgun (WGS) entry which is preliminary data.</text>
</comment>
<evidence type="ECO:0000313" key="3">
    <source>
        <dbReference type="EMBL" id="MFB2893291.1"/>
    </source>
</evidence>
<reference evidence="3 4" key="1">
    <citation type="submission" date="2024-09" db="EMBL/GenBank/DDBJ databases">
        <title>Floridaenema gen nov. (Aerosakkonemataceae, Aerosakkonematales ord. nov., Cyanobacteria) from benthic tropical and subtropical fresh waters, with the description of four new species.</title>
        <authorList>
            <person name="Moretto J.A."/>
            <person name="Berthold D.E."/>
            <person name="Lefler F.W."/>
            <person name="Huang I.-S."/>
            <person name="Laughinghouse H. IV."/>
        </authorList>
    </citation>
    <scope>NUCLEOTIDE SEQUENCE [LARGE SCALE GENOMIC DNA]</scope>
    <source>
        <strain evidence="3 4">BLCC-F50</strain>
    </source>
</reference>
<gene>
    <name evidence="3" type="ORF">ACE1CI_10295</name>
</gene>
<dbReference type="RefSeq" id="WP_413262953.1">
    <property type="nucleotide sequence ID" value="NZ_JBHFNR010000071.1"/>
</dbReference>
<organism evidence="3 4">
    <name type="scientific">Floridaenema flaviceps BLCC-F50</name>
    <dbReference type="NCBI Taxonomy" id="3153642"/>
    <lineage>
        <taxon>Bacteria</taxon>
        <taxon>Bacillati</taxon>
        <taxon>Cyanobacteriota</taxon>
        <taxon>Cyanophyceae</taxon>
        <taxon>Oscillatoriophycideae</taxon>
        <taxon>Aerosakkonematales</taxon>
        <taxon>Aerosakkonemataceae</taxon>
        <taxon>Floridanema</taxon>
        <taxon>Floridanema flaviceps</taxon>
    </lineage>
</organism>
<accession>A0ABV4XNL3</accession>
<dbReference type="InterPro" id="IPR002145">
    <property type="entry name" value="CopG"/>
</dbReference>